<comment type="subcellular location">
    <subcellularLocation>
        <location evidence="8">Cell outer membrane</location>
        <topology evidence="8">Lipid-anchor</topology>
    </subcellularLocation>
</comment>
<dbReference type="InterPro" id="IPR036737">
    <property type="entry name" value="OmpA-like_sf"/>
</dbReference>
<organism evidence="12 13">
    <name type="scientific">Hyphobacterium vulgare</name>
    <dbReference type="NCBI Taxonomy" id="1736751"/>
    <lineage>
        <taxon>Bacteria</taxon>
        <taxon>Pseudomonadati</taxon>
        <taxon>Pseudomonadota</taxon>
        <taxon>Alphaproteobacteria</taxon>
        <taxon>Maricaulales</taxon>
        <taxon>Maricaulaceae</taxon>
        <taxon>Hyphobacterium</taxon>
    </lineage>
</organism>
<keyword evidence="4 8" id="KW-0564">Palmitate</keyword>
<dbReference type="InterPro" id="IPR050330">
    <property type="entry name" value="Bact_OuterMem_StrucFunc"/>
</dbReference>
<dbReference type="HAMAP" id="MF_02204">
    <property type="entry name" value="Pal"/>
    <property type="match status" value="1"/>
</dbReference>
<feature type="signal peptide" evidence="10">
    <location>
        <begin position="1"/>
        <end position="19"/>
    </location>
</feature>
<dbReference type="EMBL" id="JBHRSV010000020">
    <property type="protein sequence ID" value="MFC2926640.1"/>
    <property type="molecule type" value="Genomic_DNA"/>
</dbReference>
<keyword evidence="3 8" id="KW-0472">Membrane</keyword>
<dbReference type="InterPro" id="IPR039001">
    <property type="entry name" value="Pal"/>
</dbReference>
<evidence type="ECO:0000256" key="2">
    <source>
        <dbReference type="ARBA" id="ARBA00022729"/>
    </source>
</evidence>
<dbReference type="InterPro" id="IPR006665">
    <property type="entry name" value="OmpA-like"/>
</dbReference>
<dbReference type="CDD" id="cd07185">
    <property type="entry name" value="OmpA_C-like"/>
    <property type="match status" value="1"/>
</dbReference>
<evidence type="ECO:0000256" key="5">
    <source>
        <dbReference type="ARBA" id="ARBA00023237"/>
    </source>
</evidence>
<evidence type="ECO:0000256" key="3">
    <source>
        <dbReference type="ARBA" id="ARBA00023136"/>
    </source>
</evidence>
<dbReference type="InterPro" id="IPR014169">
    <property type="entry name" value="Pal_lipo_C"/>
</dbReference>
<evidence type="ECO:0000313" key="12">
    <source>
        <dbReference type="EMBL" id="MFC2926640.1"/>
    </source>
</evidence>
<dbReference type="PRINTS" id="PR01021">
    <property type="entry name" value="OMPADOMAIN"/>
</dbReference>
<keyword evidence="6 8" id="KW-0449">Lipoprotein</keyword>
<protein>
    <recommendedName>
        <fullName evidence="8">Peptidoglycan-associated lipoprotein</fullName>
        <shortName evidence="8">PAL</shortName>
    </recommendedName>
</protein>
<accession>A0ABV6ZZ05</accession>
<dbReference type="SUPFAM" id="SSF103088">
    <property type="entry name" value="OmpA-like"/>
    <property type="match status" value="1"/>
</dbReference>
<keyword evidence="1 8" id="KW-0132">Cell division</keyword>
<dbReference type="PANTHER" id="PTHR30329">
    <property type="entry name" value="STATOR ELEMENT OF FLAGELLAR MOTOR COMPLEX"/>
    <property type="match status" value="1"/>
</dbReference>
<dbReference type="Gene3D" id="3.30.1330.60">
    <property type="entry name" value="OmpA-like domain"/>
    <property type="match status" value="1"/>
</dbReference>
<evidence type="ECO:0000256" key="6">
    <source>
        <dbReference type="ARBA" id="ARBA00023288"/>
    </source>
</evidence>
<keyword evidence="2 8" id="KW-0732">Signal</keyword>
<evidence type="ECO:0000256" key="8">
    <source>
        <dbReference type="HAMAP-Rule" id="MF_02204"/>
    </source>
</evidence>
<evidence type="ECO:0000313" key="13">
    <source>
        <dbReference type="Proteomes" id="UP001595379"/>
    </source>
</evidence>
<dbReference type="NCBIfam" id="TIGR02802">
    <property type="entry name" value="Pal_lipo"/>
    <property type="match status" value="1"/>
</dbReference>
<evidence type="ECO:0000259" key="11">
    <source>
        <dbReference type="PROSITE" id="PS51123"/>
    </source>
</evidence>
<sequence>MKIKFLAVASLAALAAACASTPPEDNTPPPQTRVDGPTTPPRTTPENPGPTPGTEAHFVATAGDRVFYDLDQYSLRPEARETLRRQAEWLNAYPGTTILVAGNCDERGTREYNLALGARRANAARDYLVSLGVSPARISTVSYGKERPSCLQSNEACWAQNRNAITMIQGGSNS</sequence>
<comment type="caution">
    <text evidence="12">The sequence shown here is derived from an EMBL/GenBank/DDBJ whole genome shotgun (WGS) entry which is preliminary data.</text>
</comment>
<feature type="domain" description="OmpA-like" evidence="11">
    <location>
        <begin position="55"/>
        <end position="172"/>
    </location>
</feature>
<keyword evidence="5 8" id="KW-0998">Cell outer membrane</keyword>
<reference evidence="13" key="1">
    <citation type="journal article" date="2019" name="Int. J. Syst. Evol. Microbiol.">
        <title>The Global Catalogue of Microorganisms (GCM) 10K type strain sequencing project: providing services to taxonomists for standard genome sequencing and annotation.</title>
        <authorList>
            <consortium name="The Broad Institute Genomics Platform"/>
            <consortium name="The Broad Institute Genome Sequencing Center for Infectious Disease"/>
            <person name="Wu L."/>
            <person name="Ma J."/>
        </authorList>
    </citation>
    <scope>NUCLEOTIDE SEQUENCE [LARGE SCALE GENOMIC DNA]</scope>
    <source>
        <strain evidence="13">KCTC 52487</strain>
    </source>
</reference>
<comment type="function">
    <text evidence="8">Part of the Tol-Pal system, which plays a role in outer membrane invagination during cell division and is important for maintaining outer membrane integrity.</text>
</comment>
<dbReference type="Pfam" id="PF00691">
    <property type="entry name" value="OmpA"/>
    <property type="match status" value="1"/>
</dbReference>
<feature type="chain" id="PRO_5045809047" description="Peptidoglycan-associated lipoprotein" evidence="10">
    <location>
        <begin position="20"/>
        <end position="174"/>
    </location>
</feature>
<name>A0ABV6ZZ05_9PROT</name>
<keyword evidence="7 8" id="KW-0131">Cell cycle</keyword>
<feature type="region of interest" description="Disordered" evidence="9">
    <location>
        <begin position="19"/>
        <end position="52"/>
    </location>
</feature>
<feature type="compositionally biased region" description="Pro residues" evidence="9">
    <location>
        <begin position="38"/>
        <end position="51"/>
    </location>
</feature>
<dbReference type="Proteomes" id="UP001595379">
    <property type="component" value="Unassembled WGS sequence"/>
</dbReference>
<gene>
    <name evidence="8 12" type="primary">pal</name>
    <name evidence="12" type="ORF">ACFOOR_11035</name>
</gene>
<evidence type="ECO:0000256" key="7">
    <source>
        <dbReference type="ARBA" id="ARBA00023306"/>
    </source>
</evidence>
<evidence type="ECO:0000256" key="1">
    <source>
        <dbReference type="ARBA" id="ARBA00022618"/>
    </source>
</evidence>
<comment type="subunit">
    <text evidence="8">The Tol-Pal system is composed of five core proteins: the inner membrane proteins TolA, TolQ and TolR, the periplasmic protein TolB and the outer membrane protein Pal. They form a network linking the inner and outer membranes and the peptidoglycan layer.</text>
</comment>
<dbReference type="InterPro" id="IPR006664">
    <property type="entry name" value="OMP_bac"/>
</dbReference>
<dbReference type="PROSITE" id="PS51123">
    <property type="entry name" value="OMPA_2"/>
    <property type="match status" value="1"/>
</dbReference>
<comment type="similarity">
    <text evidence="8">Belongs to the Pal lipoprotein family.</text>
</comment>
<proteinExistence type="inferred from homology"/>
<dbReference type="RefSeq" id="WP_343164723.1">
    <property type="nucleotide sequence ID" value="NZ_JBHRSV010000020.1"/>
</dbReference>
<dbReference type="PROSITE" id="PS51257">
    <property type="entry name" value="PROKAR_LIPOPROTEIN"/>
    <property type="match status" value="1"/>
</dbReference>
<keyword evidence="13" id="KW-1185">Reference proteome</keyword>
<dbReference type="PANTHER" id="PTHR30329:SF21">
    <property type="entry name" value="LIPOPROTEIN YIAD-RELATED"/>
    <property type="match status" value="1"/>
</dbReference>
<evidence type="ECO:0000256" key="10">
    <source>
        <dbReference type="SAM" id="SignalP"/>
    </source>
</evidence>
<evidence type="ECO:0000256" key="4">
    <source>
        <dbReference type="ARBA" id="ARBA00023139"/>
    </source>
</evidence>
<evidence type="ECO:0000256" key="9">
    <source>
        <dbReference type="SAM" id="MobiDB-lite"/>
    </source>
</evidence>